<evidence type="ECO:0000256" key="1">
    <source>
        <dbReference type="SAM" id="MobiDB-lite"/>
    </source>
</evidence>
<organism evidence="3 4">
    <name type="scientific">Nakamurella alba</name>
    <dbReference type="NCBI Taxonomy" id="2665158"/>
    <lineage>
        <taxon>Bacteria</taxon>
        <taxon>Bacillati</taxon>
        <taxon>Actinomycetota</taxon>
        <taxon>Actinomycetes</taxon>
        <taxon>Nakamurellales</taxon>
        <taxon>Nakamurellaceae</taxon>
        <taxon>Nakamurella</taxon>
    </lineage>
</organism>
<evidence type="ECO:0000313" key="4">
    <source>
        <dbReference type="Proteomes" id="UP000460221"/>
    </source>
</evidence>
<dbReference type="InterPro" id="IPR032710">
    <property type="entry name" value="NTF2-like_dom_sf"/>
</dbReference>
<feature type="compositionally biased region" description="Basic residues" evidence="1">
    <location>
        <begin position="118"/>
        <end position="127"/>
    </location>
</feature>
<comment type="caution">
    <text evidence="3">The sequence shown here is derived from an EMBL/GenBank/DDBJ whole genome shotgun (WGS) entry which is preliminary data.</text>
</comment>
<dbReference type="AlphaFoldDB" id="A0A7K1FH84"/>
<evidence type="ECO:0000259" key="2">
    <source>
        <dbReference type="Pfam" id="PF12680"/>
    </source>
</evidence>
<feature type="region of interest" description="Disordered" evidence="1">
    <location>
        <begin position="100"/>
        <end position="135"/>
    </location>
</feature>
<feature type="domain" description="SnoaL-like" evidence="2">
    <location>
        <begin position="142"/>
        <end position="241"/>
    </location>
</feature>
<dbReference type="SUPFAM" id="SSF54427">
    <property type="entry name" value="NTF2-like"/>
    <property type="match status" value="1"/>
</dbReference>
<dbReference type="Proteomes" id="UP000460221">
    <property type="component" value="Unassembled WGS sequence"/>
</dbReference>
<dbReference type="Pfam" id="PF12680">
    <property type="entry name" value="SnoaL_2"/>
    <property type="match status" value="1"/>
</dbReference>
<feature type="region of interest" description="Disordered" evidence="1">
    <location>
        <begin position="1"/>
        <end position="50"/>
    </location>
</feature>
<proteinExistence type="predicted"/>
<sequence length="260" mass="28248">MLARHRRAAHLPDPAQGHAQGRRGERVRRRGGELPGHPPGGAVRPGGLRPRRLLHRGAGRLRPAGAGHDAGRAAADRLLHRRAGHLPDPAVRAVRRRLADVRHQDQEGGAAAGDRRRAGGRRHHRGPAHPIPEGHPVSDLLDRYFESVNTENWSLMADLWNADGVLTAVGVGVVDGRDAVLEYFPRVLSGYAEHVDTPTRVIGDGDTLVVEIDFVGKLHGGTPILFTAVDVFDLVDGRISRLSTWYDSHAVIKQVKAARA</sequence>
<name>A0A7K1FH84_9ACTN</name>
<accession>A0A7K1FH84</accession>
<keyword evidence="4" id="KW-1185">Reference proteome</keyword>
<evidence type="ECO:0000313" key="3">
    <source>
        <dbReference type="EMBL" id="MTD13426.1"/>
    </source>
</evidence>
<protein>
    <recommendedName>
        <fullName evidence="2">SnoaL-like domain-containing protein</fullName>
    </recommendedName>
</protein>
<dbReference type="EMBL" id="WLYK01000001">
    <property type="protein sequence ID" value="MTD13426.1"/>
    <property type="molecule type" value="Genomic_DNA"/>
</dbReference>
<reference evidence="3 4" key="1">
    <citation type="submission" date="2019-11" db="EMBL/GenBank/DDBJ databases">
        <authorList>
            <person name="Jiang L.-Q."/>
        </authorList>
    </citation>
    <scope>NUCLEOTIDE SEQUENCE [LARGE SCALE GENOMIC DNA]</scope>
    <source>
        <strain evidence="3 4">YIM 132087</strain>
    </source>
</reference>
<gene>
    <name evidence="3" type="ORF">GIS00_05640</name>
</gene>
<dbReference type="Gene3D" id="3.10.450.50">
    <property type="match status" value="1"/>
</dbReference>
<dbReference type="InterPro" id="IPR037401">
    <property type="entry name" value="SnoaL-like"/>
</dbReference>